<evidence type="ECO:0000313" key="2">
    <source>
        <dbReference type="EMBL" id="KKK49485.1"/>
    </source>
</evidence>
<organism evidence="2">
    <name type="scientific">marine sediment metagenome</name>
    <dbReference type="NCBI Taxonomy" id="412755"/>
    <lineage>
        <taxon>unclassified sequences</taxon>
        <taxon>metagenomes</taxon>
        <taxon>ecological metagenomes</taxon>
    </lineage>
</organism>
<dbReference type="Gene3D" id="3.20.20.70">
    <property type="entry name" value="Aldolase class I"/>
    <property type="match status" value="1"/>
</dbReference>
<name>A0A0F8WML7_9ZZZZ</name>
<dbReference type="Pfam" id="PF08666">
    <property type="entry name" value="SAF"/>
    <property type="match status" value="1"/>
</dbReference>
<dbReference type="PANTHER" id="PTHR42966:SF1">
    <property type="entry name" value="SIALIC ACID SYNTHASE"/>
    <property type="match status" value="1"/>
</dbReference>
<dbReference type="GO" id="GO:0016051">
    <property type="term" value="P:carbohydrate biosynthetic process"/>
    <property type="evidence" value="ECO:0007669"/>
    <property type="project" value="InterPro"/>
</dbReference>
<dbReference type="InterPro" id="IPR006190">
    <property type="entry name" value="SAF_AFP_Neu5Ac"/>
</dbReference>
<dbReference type="SUPFAM" id="SSF51269">
    <property type="entry name" value="AFP III-like domain"/>
    <property type="match status" value="1"/>
</dbReference>
<dbReference type="InterPro" id="IPR051690">
    <property type="entry name" value="PseI-like"/>
</dbReference>
<dbReference type="InterPro" id="IPR057736">
    <property type="entry name" value="SAF_PseI/NeuA/NeuB"/>
</dbReference>
<evidence type="ECO:0000259" key="1">
    <source>
        <dbReference type="PROSITE" id="PS50844"/>
    </source>
</evidence>
<protein>
    <recommendedName>
        <fullName evidence="1">AFP-like domain-containing protein</fullName>
    </recommendedName>
</protein>
<dbReference type="InterPro" id="IPR036732">
    <property type="entry name" value="AFP_Neu5c_C_sf"/>
</dbReference>
<dbReference type="Gene3D" id="3.90.1210.10">
    <property type="entry name" value="Antifreeze-like/N-acetylneuraminic acid synthase C-terminal domain"/>
    <property type="match status" value="1"/>
</dbReference>
<dbReference type="EMBL" id="LAZR01068519">
    <property type="protein sequence ID" value="KKK49485.1"/>
    <property type="molecule type" value="Genomic_DNA"/>
</dbReference>
<gene>
    <name evidence="2" type="ORF">LCGC14_3134580</name>
</gene>
<dbReference type="InterPro" id="IPR013974">
    <property type="entry name" value="SAF"/>
</dbReference>
<feature type="domain" description="AFP-like" evidence="1">
    <location>
        <begin position="263"/>
        <end position="304"/>
    </location>
</feature>
<dbReference type="PANTHER" id="PTHR42966">
    <property type="entry name" value="N-ACETYLNEURAMINATE SYNTHASE"/>
    <property type="match status" value="1"/>
</dbReference>
<accession>A0A0F8WML7</accession>
<dbReference type="GO" id="GO:0047444">
    <property type="term" value="F:N-acylneuraminate-9-phosphate synthase activity"/>
    <property type="evidence" value="ECO:0007669"/>
    <property type="project" value="TreeGrafter"/>
</dbReference>
<feature type="non-terminal residue" evidence="2">
    <location>
        <position position="1"/>
    </location>
</feature>
<dbReference type="AlphaFoldDB" id="A0A0F8WML7"/>
<reference evidence="2" key="1">
    <citation type="journal article" date="2015" name="Nature">
        <title>Complex archaea that bridge the gap between prokaryotes and eukaryotes.</title>
        <authorList>
            <person name="Spang A."/>
            <person name="Saw J.H."/>
            <person name="Jorgensen S.L."/>
            <person name="Zaremba-Niedzwiedzka K."/>
            <person name="Martijn J."/>
            <person name="Lind A.E."/>
            <person name="van Eijk R."/>
            <person name="Schleper C."/>
            <person name="Guy L."/>
            <person name="Ettema T.J."/>
        </authorList>
    </citation>
    <scope>NUCLEOTIDE SEQUENCE</scope>
</reference>
<proteinExistence type="predicted"/>
<dbReference type="CDD" id="cd11615">
    <property type="entry name" value="SAF_NeuB_like"/>
    <property type="match status" value="1"/>
</dbReference>
<dbReference type="InterPro" id="IPR013785">
    <property type="entry name" value="Aldolase_TIM"/>
</dbReference>
<dbReference type="SUPFAM" id="SSF51569">
    <property type="entry name" value="Aldolase"/>
    <property type="match status" value="1"/>
</dbReference>
<dbReference type="PROSITE" id="PS50844">
    <property type="entry name" value="AFP_LIKE"/>
    <property type="match status" value="1"/>
</dbReference>
<feature type="non-terminal residue" evidence="2">
    <location>
        <position position="339"/>
    </location>
</feature>
<dbReference type="Pfam" id="PF03102">
    <property type="entry name" value="NeuB"/>
    <property type="match status" value="1"/>
</dbReference>
<comment type="caution">
    <text evidence="2">The sequence shown here is derived from an EMBL/GenBank/DDBJ whole genome shotgun (WGS) entry which is preliminary data.</text>
</comment>
<sequence length="339" mass="38956">LARVLDRWEKEDIIIKYKTSEKSSEIFLTEQGKKLKIILNDIHHMANRAESKINKFEEIEYKKLSNYCRDQKILFLSTPFDFDAVEYLNDLVPIFKISSSDITNLPFIEHIAEKRKPIFLSTGASTIGEIEEAIRVINSKGINEVCIMHCILSYPTDYNDVNLNMITHLKNIFPKYQIGYSDHAKPDPSMLTTTTAYILGAKVIEKHFTLDKTLKGNDHYHAMDLNDLKKLSENIRFLSKIKGTFYKKPLNCEKKSRKYARRSIVVNKEIKKGEIITSEKISFKRPGTGIPPTRITIPVPLIIGETPRAKKVPAKGSLKKGDFNVFVRKKGKDVFLRSF</sequence>
<dbReference type="InterPro" id="IPR013132">
    <property type="entry name" value="PseI/NeuA/B-like_N"/>
</dbReference>